<reference evidence="1 2" key="1">
    <citation type="submission" date="2021-01" db="EMBL/GenBank/DDBJ databases">
        <title>Streptomyces acididurans sp. nov., isolated from a peat swamp forest soil.</title>
        <authorList>
            <person name="Chantavorakit T."/>
            <person name="Duangmal K."/>
        </authorList>
    </citation>
    <scope>NUCLEOTIDE SEQUENCE [LARGE SCALE GENOMIC DNA]</scope>
    <source>
        <strain evidence="1 2">KK5PA1</strain>
    </source>
</reference>
<dbReference type="Gene3D" id="3.30.470.10">
    <property type="match status" value="1"/>
</dbReference>
<dbReference type="InterPro" id="IPR036038">
    <property type="entry name" value="Aminotransferase-like"/>
</dbReference>
<dbReference type="NCBIfam" id="NF006734">
    <property type="entry name" value="PRK09266.1"/>
    <property type="match status" value="1"/>
</dbReference>
<proteinExistence type="predicted"/>
<keyword evidence="1" id="KW-0032">Aminotransferase</keyword>
<organism evidence="1 2">
    <name type="scientific">Actinacidiphila acididurans</name>
    <dbReference type="NCBI Taxonomy" id="2784346"/>
    <lineage>
        <taxon>Bacteria</taxon>
        <taxon>Bacillati</taxon>
        <taxon>Actinomycetota</taxon>
        <taxon>Actinomycetes</taxon>
        <taxon>Kitasatosporales</taxon>
        <taxon>Streptomycetaceae</taxon>
        <taxon>Actinacidiphila</taxon>
    </lineage>
</organism>
<dbReference type="InterPro" id="IPR043132">
    <property type="entry name" value="BCAT-like_C"/>
</dbReference>
<accession>A0ABS2TWD1</accession>
<dbReference type="Proteomes" id="UP000749040">
    <property type="component" value="Unassembled WGS sequence"/>
</dbReference>
<dbReference type="Gene3D" id="3.20.10.10">
    <property type="entry name" value="D-amino Acid Aminotransferase, subunit A, domain 2"/>
    <property type="match status" value="1"/>
</dbReference>
<comment type="caution">
    <text evidence="1">The sequence shown here is derived from an EMBL/GenBank/DDBJ whole genome shotgun (WGS) entry which is preliminary data.</text>
</comment>
<dbReference type="Pfam" id="PF01063">
    <property type="entry name" value="Aminotran_4"/>
    <property type="match status" value="1"/>
</dbReference>
<dbReference type="SUPFAM" id="SSF56752">
    <property type="entry name" value="D-aminoacid aminotransferase-like PLP-dependent enzymes"/>
    <property type="match status" value="1"/>
</dbReference>
<name>A0ABS2TWD1_9ACTN</name>
<dbReference type="RefSeq" id="WP_205358950.1">
    <property type="nucleotide sequence ID" value="NZ_JADKYB010000011.1"/>
</dbReference>
<evidence type="ECO:0000313" key="2">
    <source>
        <dbReference type="Proteomes" id="UP000749040"/>
    </source>
</evidence>
<gene>
    <name evidence="1" type="ORF">ITX44_21695</name>
</gene>
<keyword evidence="2" id="KW-1185">Reference proteome</keyword>
<dbReference type="InterPro" id="IPR043131">
    <property type="entry name" value="BCAT-like_N"/>
</dbReference>
<dbReference type="InterPro" id="IPR001544">
    <property type="entry name" value="Aminotrans_IV"/>
</dbReference>
<dbReference type="GO" id="GO:0008483">
    <property type="term" value="F:transaminase activity"/>
    <property type="evidence" value="ECO:0007669"/>
    <property type="project" value="UniProtKB-KW"/>
</dbReference>
<evidence type="ECO:0000313" key="1">
    <source>
        <dbReference type="EMBL" id="MBM9507097.1"/>
    </source>
</evidence>
<keyword evidence="1" id="KW-0808">Transferase</keyword>
<sequence length="261" mass="27575">MTDEPLIEVDGTPATAQSLAPALSGYGHFTAMQVRGGRVRGLAFHLRRLDEATRELFGAGLDGDLVRDRIRHALAARGSADASVRVNVYQPAEGPGRPVTVVTVREPGEMPQGPQRVKSVPYLRPAAHLKHVGGFGQAYWGRRVAADGYGEALLVGPGGEIAEGAITNIGFIDGGTIVWPDAPHLSGITQQILHAALTAAGISQEPRHILLPDVPTYRGAFLTNSRGIARVAEIDGVPLPTDGPLLARVATLYEAAPWDAI</sequence>
<protein>
    <submittedName>
        <fullName evidence="1">Aminotransferase class IV</fullName>
    </submittedName>
</protein>
<dbReference type="EMBL" id="JADKYB010000011">
    <property type="protein sequence ID" value="MBM9507097.1"/>
    <property type="molecule type" value="Genomic_DNA"/>
</dbReference>